<dbReference type="AlphaFoldDB" id="A0A9P1DRL2"/>
<reference evidence="2" key="1">
    <citation type="submission" date="2022-10" db="EMBL/GenBank/DDBJ databases">
        <authorList>
            <person name="Chen Y."/>
            <person name="Dougan E. K."/>
            <person name="Chan C."/>
            <person name="Rhodes N."/>
            <person name="Thang M."/>
        </authorList>
    </citation>
    <scope>NUCLEOTIDE SEQUENCE</scope>
</reference>
<evidence type="ECO:0000313" key="3">
    <source>
        <dbReference type="EMBL" id="CAL4801446.1"/>
    </source>
</evidence>
<feature type="compositionally biased region" description="Basic and acidic residues" evidence="1">
    <location>
        <begin position="216"/>
        <end position="231"/>
    </location>
</feature>
<feature type="compositionally biased region" description="Basic and acidic residues" evidence="1">
    <location>
        <begin position="159"/>
        <end position="169"/>
    </location>
</feature>
<reference evidence="3 4" key="2">
    <citation type="submission" date="2024-05" db="EMBL/GenBank/DDBJ databases">
        <authorList>
            <person name="Chen Y."/>
            <person name="Shah S."/>
            <person name="Dougan E. K."/>
            <person name="Thang M."/>
            <person name="Chan C."/>
        </authorList>
    </citation>
    <scope>NUCLEOTIDE SEQUENCE [LARGE SCALE GENOMIC DNA]</scope>
</reference>
<proteinExistence type="predicted"/>
<accession>A0A9P1DRL2</accession>
<dbReference type="EMBL" id="CAMXCT020006201">
    <property type="protein sequence ID" value="CAL1167509.1"/>
    <property type="molecule type" value="Genomic_DNA"/>
</dbReference>
<name>A0A9P1DRL2_9DINO</name>
<evidence type="ECO:0000313" key="2">
    <source>
        <dbReference type="EMBL" id="CAI4014134.1"/>
    </source>
</evidence>
<gene>
    <name evidence="2" type="ORF">C1SCF055_LOCUS39058</name>
</gene>
<evidence type="ECO:0000313" key="4">
    <source>
        <dbReference type="Proteomes" id="UP001152797"/>
    </source>
</evidence>
<feature type="region of interest" description="Disordered" evidence="1">
    <location>
        <begin position="146"/>
        <end position="231"/>
    </location>
</feature>
<feature type="compositionally biased region" description="Basic residues" evidence="1">
    <location>
        <begin position="473"/>
        <end position="482"/>
    </location>
</feature>
<evidence type="ECO:0000256" key="1">
    <source>
        <dbReference type="SAM" id="MobiDB-lite"/>
    </source>
</evidence>
<dbReference type="Proteomes" id="UP001152797">
    <property type="component" value="Unassembled WGS sequence"/>
</dbReference>
<organism evidence="2">
    <name type="scientific">Cladocopium goreaui</name>
    <dbReference type="NCBI Taxonomy" id="2562237"/>
    <lineage>
        <taxon>Eukaryota</taxon>
        <taxon>Sar</taxon>
        <taxon>Alveolata</taxon>
        <taxon>Dinophyceae</taxon>
        <taxon>Suessiales</taxon>
        <taxon>Symbiodiniaceae</taxon>
        <taxon>Cladocopium</taxon>
    </lineage>
</organism>
<protein>
    <submittedName>
        <fullName evidence="2">Uncharacterized protein</fullName>
    </submittedName>
</protein>
<comment type="caution">
    <text evidence="2">The sequence shown here is derived from an EMBL/GenBank/DDBJ whole genome shotgun (WGS) entry which is preliminary data.</text>
</comment>
<dbReference type="EMBL" id="CAMXCT010006201">
    <property type="protein sequence ID" value="CAI4014134.1"/>
    <property type="molecule type" value="Genomic_DNA"/>
</dbReference>
<sequence>MASKGGARHFSKPMVDPFVLFQTLNQHVSLVSSLGRYETVSRQQATDAKGLVHCLPLLEALLDLSPTGEIHPGPLRQALLKLVQHKPKINTTDFNGLVYCNMRAERVTTVLLHLRRLKSEEELAKVAAKVSGKEYQLLKELAQNLAGKDTEQNSDEEREAASLDKRGQQEEEEAGPLAKRRQLKKEDSAISMDSSGFPKCLQSPQQSNALPLEASPDTKDAQAKPEPVKEEEGIKLKEGIKILFDDRWDVIQECGQWGIECFAIVPWWNAHGWGMNTYPTFDEAAIVLKDSLTKDESAKLWSKHKTYLKGKEEEKEAHEQLGKKEKGLEVVLWFLKHKKGVFFHTETSKEASETLTKGEKWVSEHKMLQDFSKDEFEQHLASGRVKWRSDPWTPGIYQYCDQGDLTKQVQLKKKHKVTVGQEREMDDAEDEKEFMSYWGKGSLASMQEAEVAFKGQGPALTKGKGQGALTKGKGSRGSKGRGRGVLAIEDGNPNDTEDDKDKKTPEEQWAECLTKAQKSKEHLRVAVGNLEEALEAASQAGRTSKQDRSHGLELAKLETEPLTKGDGEQSVLAQTLLSLWSHGQGLAKRQVQDPETTIPIFIHADGVEFQSRDSLMIWNWGGFLNAHSSLTSHFLICAWPKSATVSDTWTPIMQWVQWSLEALQEGLHPCFGPDNEPLPKGSIFEQLAGQPLTGRGYRAVLWSIQGDQEMYSNVLHLPHWNSHSCCHACDAQQPFIKGKPCGKGKSFKELLPENQKFIYTDTAAALTKGSQHQLFETPGLTIRMVRQDGLHVLFVKGVCSHLLGSLLHHVCYNQGRGKQNKQPSQRLALIFSKIQENYKELQTPTRLTNLRLSMICDPSKPHQEYAKLEAKGAETKHLLSAFLPVLKSILEPNNILHQHMVGALEAMVDLVAAFDAAGLFPCPKEFQAMQDLDQRFCRHYTELNKWAQKNDHKLYHIVYKHHCQHHLVKEAQFLNPRYTWNFRSEDFVGRVATLARSLAMGVKSTRLSGKLMIKYRILLHMQLTRLGFDLGVSPDSDGEEW</sequence>
<feature type="region of interest" description="Disordered" evidence="1">
    <location>
        <begin position="457"/>
        <end position="507"/>
    </location>
</feature>
<dbReference type="OrthoDB" id="406621at2759"/>
<keyword evidence="4" id="KW-1185">Reference proteome</keyword>
<dbReference type="EMBL" id="CAMXCT030006201">
    <property type="protein sequence ID" value="CAL4801446.1"/>
    <property type="molecule type" value="Genomic_DNA"/>
</dbReference>